<evidence type="ECO:0000256" key="5">
    <source>
        <dbReference type="ARBA" id="ARBA00023136"/>
    </source>
</evidence>
<comment type="function">
    <text evidence="9">Interacts with target proteins during translocation into the lumen of the endoplasmic reticulum. Protects unfolded target proteins against degradation and facilitate correct glycosylation.</text>
</comment>
<keyword evidence="11" id="KW-1185">Reference proteome</keyword>
<keyword evidence="6" id="KW-0834">Unfolded protein response</keyword>
<evidence type="ECO:0000313" key="11">
    <source>
        <dbReference type="Proteomes" id="UP001469553"/>
    </source>
</evidence>
<comment type="subunit">
    <text evidence="8">Interacts with SEC61B, SEC61A1 and the SEC61 complex. Interacts with CANX.</text>
</comment>
<dbReference type="Pfam" id="PF06624">
    <property type="entry name" value="RAMP4"/>
    <property type="match status" value="1"/>
</dbReference>
<evidence type="ECO:0000313" key="10">
    <source>
        <dbReference type="EMBL" id="MEQ2292027.1"/>
    </source>
</evidence>
<dbReference type="PANTHER" id="PTHR15601">
    <property type="entry name" value="STRESS ASSOCIATED ENDOPLASMIC RETICULUM PROTEIN SERP1/RAMP4"/>
    <property type="match status" value="1"/>
</dbReference>
<evidence type="ECO:0000256" key="9">
    <source>
        <dbReference type="RuleBase" id="RU364120"/>
    </source>
</evidence>
<comment type="similarity">
    <text evidence="1 9">Belongs to the RAMP4 family.</text>
</comment>
<reference evidence="10 11" key="1">
    <citation type="submission" date="2021-06" db="EMBL/GenBank/DDBJ databases">
        <authorList>
            <person name="Palmer J.M."/>
        </authorList>
    </citation>
    <scope>NUCLEOTIDE SEQUENCE [LARGE SCALE GENOMIC DNA]</scope>
    <source>
        <strain evidence="10 11">AS_MEX2019</strain>
        <tissue evidence="10">Muscle</tissue>
    </source>
</reference>
<evidence type="ECO:0000256" key="1">
    <source>
        <dbReference type="ARBA" id="ARBA00005500"/>
    </source>
</evidence>
<gene>
    <name evidence="10" type="ORF">AMECASPLE_018952</name>
</gene>
<evidence type="ECO:0000256" key="7">
    <source>
        <dbReference type="ARBA" id="ARBA00037157"/>
    </source>
</evidence>
<comment type="caution">
    <text evidence="10">The sequence shown here is derived from an EMBL/GenBank/DDBJ whole genome shotgun (WGS) entry which is preliminary data.</text>
</comment>
<comment type="subcellular location">
    <subcellularLocation>
        <location evidence="9">Membrane</location>
        <topology evidence="9">Single-pass membrane protein</topology>
    </subcellularLocation>
    <subcellularLocation>
        <location evidence="9">Endoplasmic reticulum membrane</location>
        <topology evidence="9">Single-pass membrane protein</topology>
    </subcellularLocation>
</comment>
<evidence type="ECO:0000256" key="6">
    <source>
        <dbReference type="ARBA" id="ARBA00023230"/>
    </source>
</evidence>
<evidence type="ECO:0000256" key="4">
    <source>
        <dbReference type="ARBA" id="ARBA00022989"/>
    </source>
</evidence>
<keyword evidence="2" id="KW-0812">Transmembrane</keyword>
<dbReference type="EMBL" id="JAHRIP010029715">
    <property type="protein sequence ID" value="MEQ2292027.1"/>
    <property type="molecule type" value="Genomic_DNA"/>
</dbReference>
<dbReference type="Proteomes" id="UP001469553">
    <property type="component" value="Unassembled WGS sequence"/>
</dbReference>
<keyword evidence="5" id="KW-0472">Membrane</keyword>
<keyword evidence="3 9" id="KW-0256">Endoplasmic reticulum</keyword>
<comment type="function">
    <text evidence="7">Interacts with target proteins during their translocation into the lumen of the endoplasmic reticulum. Protects unfolded target proteins against degradation during ER stress. May facilitate glycosylation of target proteins after termination of ER stress. May modulate the use of N-glycosylation sites on target proteins.</text>
</comment>
<organism evidence="10 11">
    <name type="scientific">Ameca splendens</name>
    <dbReference type="NCBI Taxonomy" id="208324"/>
    <lineage>
        <taxon>Eukaryota</taxon>
        <taxon>Metazoa</taxon>
        <taxon>Chordata</taxon>
        <taxon>Craniata</taxon>
        <taxon>Vertebrata</taxon>
        <taxon>Euteleostomi</taxon>
        <taxon>Actinopterygii</taxon>
        <taxon>Neopterygii</taxon>
        <taxon>Teleostei</taxon>
        <taxon>Neoteleostei</taxon>
        <taxon>Acanthomorphata</taxon>
        <taxon>Ovalentaria</taxon>
        <taxon>Atherinomorphae</taxon>
        <taxon>Cyprinodontiformes</taxon>
        <taxon>Goodeidae</taxon>
        <taxon>Ameca</taxon>
    </lineage>
</organism>
<sequence length="187" mass="19817">MPPERSRGVPGTSNWEEVQDTLEGLCLLAGLGNASSSPRGAGGSACCYYGQLNVNSVAVLAHGSSPNVTSIKSGLAEPSDHTCHHGTTPPASTAALSYPVLTRFSLLYYGGNMSAVQRMKVANERHSKTITQRGHVQKTSRPVIEDKSPVGPWLLALFVFVVCGSGEFSLQDVLQEGSVRSQIRTSC</sequence>
<keyword evidence="4" id="KW-1133">Transmembrane helix</keyword>
<dbReference type="PANTHER" id="PTHR15601:SF15">
    <property type="entry name" value="STRESS-ASSOCIATED ENDOPLASMIC RETICULUM PROTEIN"/>
    <property type="match status" value="1"/>
</dbReference>
<proteinExistence type="inferred from homology"/>
<evidence type="ECO:0000256" key="2">
    <source>
        <dbReference type="ARBA" id="ARBA00022692"/>
    </source>
</evidence>
<evidence type="ECO:0000256" key="8">
    <source>
        <dbReference type="ARBA" id="ARBA00038831"/>
    </source>
</evidence>
<dbReference type="InterPro" id="IPR010580">
    <property type="entry name" value="ER_stress-assoc"/>
</dbReference>
<name>A0ABV0YE59_9TELE</name>
<evidence type="ECO:0000256" key="3">
    <source>
        <dbReference type="ARBA" id="ARBA00022824"/>
    </source>
</evidence>
<protein>
    <recommendedName>
        <fullName evidence="9">Stress-associated endoplasmic reticulum protein</fullName>
    </recommendedName>
</protein>
<accession>A0ABV0YE59</accession>